<dbReference type="GeneID" id="78294728"/>
<feature type="site" description="Catalytically relevant" evidence="6">
    <location>
        <position position="55"/>
    </location>
</feature>
<dbReference type="GO" id="GO:0046872">
    <property type="term" value="F:metal ion binding"/>
    <property type="evidence" value="ECO:0007669"/>
    <property type="project" value="UniProtKB-KW"/>
</dbReference>
<reference evidence="11 12" key="1">
    <citation type="submission" date="2018-04" db="EMBL/GenBank/DDBJ databases">
        <title>Genomic Encyclopedia of Type Strains, Phase IV (KMG-IV): sequencing the most valuable type-strain genomes for metagenomic binning, comparative biology and taxonomic classification.</title>
        <authorList>
            <person name="Goeker M."/>
        </authorList>
    </citation>
    <scope>NUCLEOTIDE SEQUENCE [LARGE SCALE GENOMIC DNA]</scope>
    <source>
        <strain evidence="11 12">DSM 14823</strain>
    </source>
</reference>
<comment type="similarity">
    <text evidence="1 4">Belongs to the SIS family. GutQ/KpsF subfamily.</text>
</comment>
<feature type="domain" description="CBS" evidence="8">
    <location>
        <begin position="273"/>
        <end position="325"/>
    </location>
</feature>
<dbReference type="InterPro" id="IPR004800">
    <property type="entry name" value="KdsD/KpsF-type"/>
</dbReference>
<dbReference type="InterPro" id="IPR046348">
    <property type="entry name" value="SIS_dom_sf"/>
</dbReference>
<name>A0A2U1B4E8_9BACT</name>
<keyword evidence="2" id="KW-0677">Repeat</keyword>
<dbReference type="GO" id="GO:0097367">
    <property type="term" value="F:carbohydrate derivative binding"/>
    <property type="evidence" value="ECO:0007669"/>
    <property type="project" value="InterPro"/>
</dbReference>
<evidence type="ECO:0000313" key="13">
    <source>
        <dbReference type="Proteomes" id="UP000576225"/>
    </source>
</evidence>
<dbReference type="InterPro" id="IPR050986">
    <property type="entry name" value="GutQ/KpsF_isomerases"/>
</dbReference>
<evidence type="ECO:0000256" key="6">
    <source>
        <dbReference type="PIRSR" id="PIRSR004692-3"/>
    </source>
</evidence>
<dbReference type="InterPro" id="IPR000644">
    <property type="entry name" value="CBS_dom"/>
</dbReference>
<dbReference type="PANTHER" id="PTHR42745">
    <property type="match status" value="1"/>
</dbReference>
<dbReference type="Pfam" id="PF01380">
    <property type="entry name" value="SIS"/>
    <property type="match status" value="1"/>
</dbReference>
<dbReference type="SUPFAM" id="SSF53697">
    <property type="entry name" value="SIS domain"/>
    <property type="match status" value="1"/>
</dbReference>
<evidence type="ECO:0000313" key="10">
    <source>
        <dbReference type="EMBL" id="NMD85028.1"/>
    </source>
</evidence>
<keyword evidence="11" id="KW-0413">Isomerase</keyword>
<keyword evidence="3 7" id="KW-0129">CBS domain</keyword>
<dbReference type="InterPro" id="IPR035474">
    <property type="entry name" value="SIS_Kpsf"/>
</dbReference>
<dbReference type="PIRSF" id="PIRSF004692">
    <property type="entry name" value="KdsD_KpsF"/>
    <property type="match status" value="1"/>
</dbReference>
<dbReference type="PROSITE" id="PS51464">
    <property type="entry name" value="SIS"/>
    <property type="match status" value="1"/>
</dbReference>
<feature type="binding site" evidence="5">
    <location>
        <position position="78"/>
    </location>
    <ligand>
        <name>Zn(2+)</name>
        <dbReference type="ChEBI" id="CHEBI:29105"/>
    </ligand>
</feature>
<dbReference type="GO" id="GO:0005975">
    <property type="term" value="P:carbohydrate metabolic process"/>
    <property type="evidence" value="ECO:0007669"/>
    <property type="project" value="InterPro"/>
</dbReference>
<dbReference type="GO" id="GO:0019146">
    <property type="term" value="F:arabinose-5-phosphate isomerase activity"/>
    <property type="evidence" value="ECO:0007669"/>
    <property type="project" value="UniProtKB-ARBA"/>
</dbReference>
<dbReference type="Gene3D" id="3.40.50.10490">
    <property type="entry name" value="Glucose-6-phosphate isomerase like protein, domain 1"/>
    <property type="match status" value="1"/>
</dbReference>
<evidence type="ECO:0000259" key="8">
    <source>
        <dbReference type="PROSITE" id="PS51371"/>
    </source>
</evidence>
<evidence type="ECO:0000256" key="3">
    <source>
        <dbReference type="ARBA" id="ARBA00023122"/>
    </source>
</evidence>
<proteinExistence type="inferred from homology"/>
<evidence type="ECO:0000256" key="7">
    <source>
        <dbReference type="PROSITE-ProRule" id="PRU00703"/>
    </source>
</evidence>
<dbReference type="Proteomes" id="UP000576225">
    <property type="component" value="Unassembled WGS sequence"/>
</dbReference>
<evidence type="ECO:0000256" key="1">
    <source>
        <dbReference type="ARBA" id="ARBA00008165"/>
    </source>
</evidence>
<dbReference type="InterPro" id="IPR046342">
    <property type="entry name" value="CBS_dom_sf"/>
</dbReference>
<feature type="domain" description="SIS" evidence="9">
    <location>
        <begin position="38"/>
        <end position="180"/>
    </location>
</feature>
<dbReference type="InterPro" id="IPR001347">
    <property type="entry name" value="SIS_dom"/>
</dbReference>
<comment type="caution">
    <text evidence="11">The sequence shown here is derived from an EMBL/GenBank/DDBJ whole genome shotgun (WGS) entry which is preliminary data.</text>
</comment>
<gene>
    <name evidence="11" type="ORF">C8D82_10844</name>
    <name evidence="10" type="ORF">HF882_00365</name>
</gene>
<dbReference type="NCBIfam" id="TIGR00393">
    <property type="entry name" value="kpsF"/>
    <property type="match status" value="1"/>
</dbReference>
<protein>
    <submittedName>
        <fullName evidence="11">Arabinose-5-phosphate isomerase</fullName>
    </submittedName>
    <submittedName>
        <fullName evidence="10">KpsF/GutQ family sugar-phosphate isomerase</fullName>
    </submittedName>
</protein>
<dbReference type="GO" id="GO:1901135">
    <property type="term" value="P:carbohydrate derivative metabolic process"/>
    <property type="evidence" value="ECO:0007669"/>
    <property type="project" value="InterPro"/>
</dbReference>
<dbReference type="SMART" id="SM00116">
    <property type="entry name" value="CBS"/>
    <property type="match status" value="2"/>
</dbReference>
<evidence type="ECO:0000259" key="9">
    <source>
        <dbReference type="PROSITE" id="PS51464"/>
    </source>
</evidence>
<dbReference type="Proteomes" id="UP000245959">
    <property type="component" value="Unassembled WGS sequence"/>
</dbReference>
<dbReference type="Pfam" id="PF00571">
    <property type="entry name" value="CBS"/>
    <property type="match status" value="2"/>
</dbReference>
<feature type="site" description="Catalytically relevant" evidence="6">
    <location>
        <position position="148"/>
    </location>
</feature>
<dbReference type="FunFam" id="3.40.50.10490:FF:000011">
    <property type="entry name" value="Arabinose 5-phosphate isomerase"/>
    <property type="match status" value="1"/>
</dbReference>
<feature type="site" description="Catalytically relevant" evidence="6">
    <location>
        <position position="189"/>
    </location>
</feature>
<dbReference type="Gene3D" id="3.10.580.10">
    <property type="entry name" value="CBS-domain"/>
    <property type="match status" value="1"/>
</dbReference>
<dbReference type="AlphaFoldDB" id="A0A2U1B4E8"/>
<dbReference type="EMBL" id="QEKH01000008">
    <property type="protein sequence ID" value="PVY43518.1"/>
    <property type="molecule type" value="Genomic_DNA"/>
</dbReference>
<dbReference type="EMBL" id="JABAEW010000001">
    <property type="protein sequence ID" value="NMD85028.1"/>
    <property type="molecule type" value="Genomic_DNA"/>
</dbReference>
<dbReference type="RefSeq" id="WP_165832869.1">
    <property type="nucleotide sequence ID" value="NZ_CABMMC010000014.1"/>
</dbReference>
<dbReference type="PANTHER" id="PTHR42745:SF1">
    <property type="entry name" value="ARABINOSE 5-PHOSPHATE ISOMERASE KDSD"/>
    <property type="match status" value="1"/>
</dbReference>
<accession>A0A2U1B4E8</accession>
<reference evidence="10 13" key="2">
    <citation type="submission" date="2020-04" db="EMBL/GenBank/DDBJ databases">
        <authorList>
            <person name="Hitch T.C.A."/>
            <person name="Wylensek D."/>
            <person name="Clavel T."/>
        </authorList>
    </citation>
    <scope>NUCLEOTIDE SEQUENCE [LARGE SCALE GENOMIC DNA]</scope>
    <source>
        <strain evidence="10 13">COR2-253-APC-1A</strain>
    </source>
</reference>
<feature type="site" description="Catalytically relevant" evidence="6">
    <location>
        <position position="107"/>
    </location>
</feature>
<keyword evidence="12" id="KW-1185">Reference proteome</keyword>
<evidence type="ECO:0000256" key="2">
    <source>
        <dbReference type="ARBA" id="ARBA00022737"/>
    </source>
</evidence>
<evidence type="ECO:0000256" key="5">
    <source>
        <dbReference type="PIRSR" id="PIRSR004692-2"/>
    </source>
</evidence>
<evidence type="ECO:0000256" key="4">
    <source>
        <dbReference type="PIRNR" id="PIRNR004692"/>
    </source>
</evidence>
<feature type="domain" description="CBS" evidence="8">
    <location>
        <begin position="206"/>
        <end position="264"/>
    </location>
</feature>
<sequence length="325" mass="35285">MTKTVLERAREVFDTEIEGLQAVRDNLNGSFEELVARCMETLSNEGKLIFTGIGKSGYIGKKIAATLSSVGSPSVFMHPVEARHGDLGMIQKHDLLIALSYSGETEELLVVLNPAKRLGVQLAAITASAGSTLGRMSDLVVEMPVPQEACPFNLAPTTTTTALLALGDALAMVLLDRQGFTKSDYGRLHPGGAIGRMVTLRAMDIMRDLEHTAIVPPEAKVRDALYRMSHARCGSAIVVAPDNRLLGIFTDGDFRRWCEKDMSVLERLMSEVMTPKPVTVKAEQLAVEVLKTLETRHVDDIVVVDDGGVVQGFIDVQDLPGLKLM</sequence>
<keyword evidence="5" id="KW-0862">Zinc</keyword>
<organism evidence="11 12">
    <name type="scientific">Victivallis vadensis</name>
    <dbReference type="NCBI Taxonomy" id="172901"/>
    <lineage>
        <taxon>Bacteria</taxon>
        <taxon>Pseudomonadati</taxon>
        <taxon>Lentisphaerota</taxon>
        <taxon>Lentisphaeria</taxon>
        <taxon>Victivallales</taxon>
        <taxon>Victivallaceae</taxon>
        <taxon>Victivallis</taxon>
    </lineage>
</organism>
<evidence type="ECO:0000313" key="12">
    <source>
        <dbReference type="Proteomes" id="UP000245959"/>
    </source>
</evidence>
<dbReference type="PROSITE" id="PS51371">
    <property type="entry name" value="CBS"/>
    <property type="match status" value="2"/>
</dbReference>
<keyword evidence="5" id="KW-0479">Metal-binding</keyword>
<evidence type="ECO:0000313" key="11">
    <source>
        <dbReference type="EMBL" id="PVY43518.1"/>
    </source>
</evidence>
<dbReference type="CDD" id="cd05014">
    <property type="entry name" value="SIS_Kpsf"/>
    <property type="match status" value="1"/>
</dbReference>